<reference evidence="1 2" key="2">
    <citation type="submission" date="2013-09" db="EMBL/GenBank/DDBJ databases">
        <title>Whole genome comparison of six Crocosphaera watsonii strains with differing phenotypes.</title>
        <authorList>
            <person name="Bench S.R."/>
            <person name="Heller P."/>
            <person name="Frank I."/>
            <person name="Arciniega M."/>
            <person name="Shilova I.N."/>
            <person name="Zehr J.P."/>
        </authorList>
    </citation>
    <scope>NUCLEOTIDE SEQUENCE [LARGE SCALE GENOMIC DNA]</scope>
    <source>
        <strain evidence="1 2">WH 0005</strain>
    </source>
</reference>
<dbReference type="AlphaFoldDB" id="T2ILJ5"/>
<organism evidence="1 2">
    <name type="scientific">Crocosphaera watsonii WH 0005</name>
    <dbReference type="NCBI Taxonomy" id="423472"/>
    <lineage>
        <taxon>Bacteria</taxon>
        <taxon>Bacillati</taxon>
        <taxon>Cyanobacteriota</taxon>
        <taxon>Cyanophyceae</taxon>
        <taxon>Oscillatoriophycideae</taxon>
        <taxon>Chroococcales</taxon>
        <taxon>Aphanothecaceae</taxon>
        <taxon>Crocosphaera</taxon>
    </lineage>
</organism>
<dbReference type="EMBL" id="CAQL01000160">
    <property type="protein sequence ID" value="CCQ54421.1"/>
    <property type="molecule type" value="Genomic_DNA"/>
</dbReference>
<proteinExistence type="predicted"/>
<accession>T2ILJ5</accession>
<gene>
    <name evidence="1" type="ORF">CWATWH0005_655</name>
</gene>
<name>T2ILJ5_CROWT</name>
<evidence type="ECO:0000313" key="1">
    <source>
        <dbReference type="EMBL" id="CCQ54421.1"/>
    </source>
</evidence>
<comment type="caution">
    <text evidence="1">The sequence shown here is derived from an EMBL/GenBank/DDBJ whole genome shotgun (WGS) entry which is preliminary data.</text>
</comment>
<protein>
    <submittedName>
        <fullName evidence="1">Uncharacterized protein</fullName>
    </submittedName>
</protein>
<sequence>MFNKIKLSFDDLLLYRQFIFIFQQSHILQTGKTSISLKNLKKTI</sequence>
<dbReference type="Proteomes" id="UP000017981">
    <property type="component" value="Unassembled WGS sequence"/>
</dbReference>
<evidence type="ECO:0000313" key="2">
    <source>
        <dbReference type="Proteomes" id="UP000017981"/>
    </source>
</evidence>
<reference evidence="1 2" key="1">
    <citation type="submission" date="2013-01" db="EMBL/GenBank/DDBJ databases">
        <authorList>
            <person name="Bench S."/>
        </authorList>
    </citation>
    <scope>NUCLEOTIDE SEQUENCE [LARGE SCALE GENOMIC DNA]</scope>
    <source>
        <strain evidence="1 2">WH 0005</strain>
    </source>
</reference>